<evidence type="ECO:0000313" key="9">
    <source>
        <dbReference type="Proteomes" id="UP000280960"/>
    </source>
</evidence>
<dbReference type="Proteomes" id="UP000280960">
    <property type="component" value="Chromosome"/>
</dbReference>
<dbReference type="EMBL" id="CP033169">
    <property type="protein sequence ID" value="AYO29774.1"/>
    <property type="molecule type" value="Genomic_DNA"/>
</dbReference>
<name>A0A3G2R2R6_9FIRM</name>
<reference evidence="8 9" key="1">
    <citation type="submission" date="2018-10" db="EMBL/GenBank/DDBJ databases">
        <authorList>
            <person name="Zhang X."/>
        </authorList>
    </citation>
    <scope>NUCLEOTIDE SEQUENCE [LARGE SCALE GENOMIC DNA]</scope>
    <source>
        <strain evidence="8 9">SK-G1</strain>
    </source>
</reference>
<keyword evidence="9" id="KW-1185">Reference proteome</keyword>
<evidence type="ECO:0000256" key="3">
    <source>
        <dbReference type="ARBA" id="ARBA00022692"/>
    </source>
</evidence>
<feature type="transmembrane region" description="Helical" evidence="6">
    <location>
        <begin position="213"/>
        <end position="230"/>
    </location>
</feature>
<evidence type="ECO:0000313" key="8">
    <source>
        <dbReference type="EMBL" id="AYO29774.1"/>
    </source>
</evidence>
<gene>
    <name evidence="8" type="ORF">D2962_03360</name>
</gene>
<feature type="transmembrane region" description="Helical" evidence="6">
    <location>
        <begin position="131"/>
        <end position="148"/>
    </location>
</feature>
<comment type="subcellular location">
    <subcellularLocation>
        <location evidence="1">Membrane</location>
        <topology evidence="1">Multi-pass membrane protein</topology>
    </subcellularLocation>
</comment>
<accession>A0A3G2R2R6</accession>
<dbReference type="Pfam" id="PF02683">
    <property type="entry name" value="DsbD_TM"/>
    <property type="match status" value="1"/>
</dbReference>
<evidence type="ECO:0000259" key="7">
    <source>
        <dbReference type="Pfam" id="PF02683"/>
    </source>
</evidence>
<protein>
    <submittedName>
        <fullName evidence="8">Cytochrome C biogenesis protein</fullName>
    </submittedName>
</protein>
<evidence type="ECO:0000256" key="5">
    <source>
        <dbReference type="ARBA" id="ARBA00023136"/>
    </source>
</evidence>
<dbReference type="RefSeq" id="WP_122014142.1">
    <property type="nucleotide sequence ID" value="NZ_CP033169.1"/>
</dbReference>
<feature type="domain" description="Cytochrome C biogenesis protein transmembrane" evidence="7">
    <location>
        <begin position="8"/>
        <end position="225"/>
    </location>
</feature>
<dbReference type="AlphaFoldDB" id="A0A3G2R2R6"/>
<sequence>MGNIGFWAAFAAGILAFFSPCVLPLLPVYVSVLAGSAGENYIKNGRSYIGSGKKRSVLFINTVFFILGFSAVFILLGISVTALSRYLLFNRLWLTKIAGAFVVFFGLFLLGAFNLPFLLKERRAEMHFEKVTPLSAFLLGNAFSLGWTPCIGPVLSSVLFMAGSTQNYLAGFWLLLVFSTGLAMPFMILALAADRAMGFLKVSQKYLPHLQKAAGVVLIIMGALLYLNRLK</sequence>
<keyword evidence="4 6" id="KW-1133">Transmembrane helix</keyword>
<dbReference type="GO" id="GO:0017004">
    <property type="term" value="P:cytochrome complex assembly"/>
    <property type="evidence" value="ECO:0007669"/>
    <property type="project" value="InterPro"/>
</dbReference>
<dbReference type="PANTHER" id="PTHR31272:SF4">
    <property type="entry name" value="CYTOCHROME C-TYPE BIOGENESIS PROTEIN HI_1454-RELATED"/>
    <property type="match status" value="1"/>
</dbReference>
<feature type="transmembrane region" description="Helical" evidence="6">
    <location>
        <begin position="6"/>
        <end position="35"/>
    </location>
</feature>
<evidence type="ECO:0000256" key="1">
    <source>
        <dbReference type="ARBA" id="ARBA00004141"/>
    </source>
</evidence>
<keyword evidence="3 6" id="KW-0812">Transmembrane</keyword>
<feature type="transmembrane region" description="Helical" evidence="6">
    <location>
        <begin position="98"/>
        <end position="119"/>
    </location>
</feature>
<evidence type="ECO:0000256" key="2">
    <source>
        <dbReference type="ARBA" id="ARBA00006143"/>
    </source>
</evidence>
<dbReference type="InterPro" id="IPR051790">
    <property type="entry name" value="Cytochrome_c-biogenesis_DsbD"/>
</dbReference>
<evidence type="ECO:0000256" key="6">
    <source>
        <dbReference type="SAM" id="Phobius"/>
    </source>
</evidence>
<organism evidence="8 9">
    <name type="scientific">Biomaibacter acetigenes</name>
    <dbReference type="NCBI Taxonomy" id="2316383"/>
    <lineage>
        <taxon>Bacteria</taxon>
        <taxon>Bacillati</taxon>
        <taxon>Bacillota</taxon>
        <taxon>Clostridia</taxon>
        <taxon>Thermosediminibacterales</taxon>
        <taxon>Tepidanaerobacteraceae</taxon>
        <taxon>Biomaibacter</taxon>
    </lineage>
</organism>
<keyword evidence="5 6" id="KW-0472">Membrane</keyword>
<dbReference type="InterPro" id="IPR003834">
    <property type="entry name" value="Cyt_c_assmbl_TM_dom"/>
</dbReference>
<feature type="transmembrane region" description="Helical" evidence="6">
    <location>
        <begin position="56"/>
        <end position="78"/>
    </location>
</feature>
<proteinExistence type="inferred from homology"/>
<evidence type="ECO:0000256" key="4">
    <source>
        <dbReference type="ARBA" id="ARBA00022989"/>
    </source>
</evidence>
<dbReference type="GO" id="GO:0016020">
    <property type="term" value="C:membrane"/>
    <property type="evidence" value="ECO:0007669"/>
    <property type="project" value="UniProtKB-SubCell"/>
</dbReference>
<dbReference type="KEGG" id="bacg:D2962_03360"/>
<dbReference type="PANTHER" id="PTHR31272">
    <property type="entry name" value="CYTOCHROME C-TYPE BIOGENESIS PROTEIN HI_1454-RELATED"/>
    <property type="match status" value="1"/>
</dbReference>
<comment type="similarity">
    <text evidence="2">Belongs to the DsbD family.</text>
</comment>
<feature type="transmembrane region" description="Helical" evidence="6">
    <location>
        <begin position="168"/>
        <end position="192"/>
    </location>
</feature>